<protein>
    <submittedName>
        <fullName evidence="2">Formyltransferase family protein</fullName>
    </submittedName>
</protein>
<evidence type="ECO:0000313" key="3">
    <source>
        <dbReference type="Proteomes" id="UP001596388"/>
    </source>
</evidence>
<dbReference type="RefSeq" id="WP_276237436.1">
    <property type="nucleotide sequence ID" value="NZ_CP119989.1"/>
</dbReference>
<organism evidence="2 3">
    <name type="scientific">Halobaculum marinum</name>
    <dbReference type="NCBI Taxonomy" id="3031996"/>
    <lineage>
        <taxon>Archaea</taxon>
        <taxon>Methanobacteriati</taxon>
        <taxon>Methanobacteriota</taxon>
        <taxon>Stenosarchaea group</taxon>
        <taxon>Halobacteria</taxon>
        <taxon>Halobacteriales</taxon>
        <taxon>Haloferacaceae</taxon>
        <taxon>Halobaculum</taxon>
    </lineage>
</organism>
<accession>A0ABD5WWU4</accession>
<dbReference type="InterPro" id="IPR002376">
    <property type="entry name" value="Formyl_transf_N"/>
</dbReference>
<dbReference type="GeneID" id="79271009"/>
<dbReference type="Pfam" id="PF00551">
    <property type="entry name" value="Formyl_trans_N"/>
    <property type="match status" value="1"/>
</dbReference>
<dbReference type="AlphaFoldDB" id="A0ABD5WWU4"/>
<dbReference type="EMBL" id="JBHTAG010000003">
    <property type="protein sequence ID" value="MFC7098069.1"/>
    <property type="molecule type" value="Genomic_DNA"/>
</dbReference>
<comment type="caution">
    <text evidence="2">The sequence shown here is derived from an EMBL/GenBank/DDBJ whole genome shotgun (WGS) entry which is preliminary data.</text>
</comment>
<keyword evidence="3" id="KW-1185">Reference proteome</keyword>
<dbReference type="SUPFAM" id="SSF53328">
    <property type="entry name" value="Formyltransferase"/>
    <property type="match status" value="1"/>
</dbReference>
<evidence type="ECO:0000259" key="1">
    <source>
        <dbReference type="Pfam" id="PF00551"/>
    </source>
</evidence>
<evidence type="ECO:0000313" key="2">
    <source>
        <dbReference type="EMBL" id="MFC7098069.1"/>
    </source>
</evidence>
<dbReference type="Gene3D" id="3.40.50.170">
    <property type="entry name" value="Formyl transferase, N-terminal domain"/>
    <property type="match status" value="1"/>
</dbReference>
<dbReference type="InterPro" id="IPR036477">
    <property type="entry name" value="Formyl_transf_N_sf"/>
</dbReference>
<feature type="domain" description="Formyl transferase N-terminal" evidence="1">
    <location>
        <begin position="128"/>
        <end position="216"/>
    </location>
</feature>
<reference evidence="2 3" key="1">
    <citation type="journal article" date="2019" name="Int. J. Syst. Evol. Microbiol.">
        <title>The Global Catalogue of Microorganisms (GCM) 10K type strain sequencing project: providing services to taxonomists for standard genome sequencing and annotation.</title>
        <authorList>
            <consortium name="The Broad Institute Genomics Platform"/>
            <consortium name="The Broad Institute Genome Sequencing Center for Infectious Disease"/>
            <person name="Wu L."/>
            <person name="Ma J."/>
        </authorList>
    </citation>
    <scope>NUCLEOTIDE SEQUENCE [LARGE SCALE GENOMIC DNA]</scope>
    <source>
        <strain evidence="2 3">DT55</strain>
    </source>
</reference>
<sequence>MRVCLLAPGDTLPRWQADALTHLLVNTDAEVTSVVYDEYEADRTTVEAIKRGVELREWAVVATLSDALAGPMPERDRVPLADVVDLEAVPTWSVEPRIVDGWKREIPAAVAEAVADKSDIGLRYAFGFLVGPILTALEHGILSFHHGDLREYRGQPMGFWEFVNGDDEVGITVQLIDETLDAGRVAALKRVPIGDLHTWETVKRRLLSESEDMLTRSVRAVEAGTIREPDSLGNLYTHPKGRPVATFAARNAIGRVREVVGAD</sequence>
<gene>
    <name evidence="2" type="ORF">ACFQKD_12230</name>
</gene>
<proteinExistence type="predicted"/>
<name>A0ABD5WWU4_9EURY</name>
<dbReference type="Proteomes" id="UP001596388">
    <property type="component" value="Unassembled WGS sequence"/>
</dbReference>